<comment type="caution">
    <text evidence="2">The sequence shown here is derived from an EMBL/GenBank/DDBJ whole genome shotgun (WGS) entry which is preliminary data.</text>
</comment>
<evidence type="ECO:0000313" key="3">
    <source>
        <dbReference type="Proteomes" id="UP000753256"/>
    </source>
</evidence>
<keyword evidence="1" id="KW-0472">Membrane</keyword>
<feature type="transmembrane region" description="Helical" evidence="1">
    <location>
        <begin position="6"/>
        <end position="36"/>
    </location>
</feature>
<accession>A0A921IUI7</accession>
<name>A0A921IUI7_9ACTN</name>
<dbReference type="RefSeq" id="WP_273190232.1">
    <property type="nucleotide sequence ID" value="NZ_DYUZ01000026.1"/>
</dbReference>
<feature type="transmembrane region" description="Helical" evidence="1">
    <location>
        <begin position="57"/>
        <end position="90"/>
    </location>
</feature>
<dbReference type="Pfam" id="PF06166">
    <property type="entry name" value="DUF979"/>
    <property type="match status" value="1"/>
</dbReference>
<feature type="transmembrane region" description="Helical" evidence="1">
    <location>
        <begin position="96"/>
        <end position="119"/>
    </location>
</feature>
<gene>
    <name evidence="2" type="ORF">K8V70_06125</name>
</gene>
<dbReference type="PROSITE" id="PS51257">
    <property type="entry name" value="PROKAR_LIPOPROTEIN"/>
    <property type="match status" value="1"/>
</dbReference>
<sequence length="158" mass="16337">MEYLKLIGIVIIVVGFACKLDSILVIMVAAIATALVAGLDPLTFFQTLGQSFVDIPALCIGVFALAFALFTPISSLVGISVGVGAPFVLALGADPVVVGSVALTCGYCGTLCTPMAANFNMVPVAILDMKDKNGVIKKQIPIALVMLAVQIVYMIAMA</sequence>
<proteinExistence type="predicted"/>
<reference evidence="2" key="1">
    <citation type="journal article" date="2021" name="PeerJ">
        <title>Extensive microbial diversity within the chicken gut microbiome revealed by metagenomics and culture.</title>
        <authorList>
            <person name="Gilroy R."/>
            <person name="Ravi A."/>
            <person name="Getino M."/>
            <person name="Pursley I."/>
            <person name="Horton D.L."/>
            <person name="Alikhan N.F."/>
            <person name="Baker D."/>
            <person name="Gharbi K."/>
            <person name="Hall N."/>
            <person name="Watson M."/>
            <person name="Adriaenssens E.M."/>
            <person name="Foster-Nyarko E."/>
            <person name="Jarju S."/>
            <person name="Secka A."/>
            <person name="Antonio M."/>
            <person name="Oren A."/>
            <person name="Chaudhuri R.R."/>
            <person name="La Ragione R."/>
            <person name="Hildebrand F."/>
            <person name="Pallen M.J."/>
        </authorList>
    </citation>
    <scope>NUCLEOTIDE SEQUENCE</scope>
    <source>
        <strain evidence="2">ChiHjej13B12-9602</strain>
    </source>
</reference>
<keyword evidence="1" id="KW-1133">Transmembrane helix</keyword>
<dbReference type="InterPro" id="IPR009323">
    <property type="entry name" value="DUF979"/>
</dbReference>
<organism evidence="2 3">
    <name type="scientific">Enorma phocaeensis</name>
    <dbReference type="NCBI Taxonomy" id="1871019"/>
    <lineage>
        <taxon>Bacteria</taxon>
        <taxon>Bacillati</taxon>
        <taxon>Actinomycetota</taxon>
        <taxon>Coriobacteriia</taxon>
        <taxon>Coriobacteriales</taxon>
        <taxon>Coriobacteriaceae</taxon>
        <taxon>Enorma</taxon>
    </lineage>
</organism>
<reference evidence="2" key="2">
    <citation type="submission" date="2021-09" db="EMBL/GenBank/DDBJ databases">
        <authorList>
            <person name="Gilroy R."/>
        </authorList>
    </citation>
    <scope>NUCLEOTIDE SEQUENCE</scope>
    <source>
        <strain evidence="2">ChiHjej13B12-9602</strain>
    </source>
</reference>
<dbReference type="EMBL" id="DYUZ01000026">
    <property type="protein sequence ID" value="HJG37423.1"/>
    <property type="molecule type" value="Genomic_DNA"/>
</dbReference>
<evidence type="ECO:0000313" key="2">
    <source>
        <dbReference type="EMBL" id="HJG37423.1"/>
    </source>
</evidence>
<dbReference type="AlphaFoldDB" id="A0A921IUI7"/>
<protein>
    <submittedName>
        <fullName evidence="2">DUF979 family protein</fullName>
    </submittedName>
</protein>
<dbReference type="Proteomes" id="UP000753256">
    <property type="component" value="Unassembled WGS sequence"/>
</dbReference>
<evidence type="ECO:0000256" key="1">
    <source>
        <dbReference type="SAM" id="Phobius"/>
    </source>
</evidence>
<feature type="transmembrane region" description="Helical" evidence="1">
    <location>
        <begin position="140"/>
        <end position="156"/>
    </location>
</feature>
<keyword evidence="1" id="KW-0812">Transmembrane</keyword>